<comment type="caution">
    <text evidence="1">The sequence shown here is derived from an EMBL/GenBank/DDBJ whole genome shotgun (WGS) entry which is preliminary data.</text>
</comment>
<proteinExistence type="predicted"/>
<evidence type="ECO:0008006" key="4">
    <source>
        <dbReference type="Google" id="ProtNLM"/>
    </source>
</evidence>
<dbReference type="InterPro" id="IPR020139">
    <property type="entry name" value="DUF2642"/>
</dbReference>
<accession>A0ABU0AKB5</accession>
<gene>
    <name evidence="1" type="ORF">J2S17_003609</name>
    <name evidence="2" type="ORF">J2S17_003621</name>
</gene>
<sequence length="105" mass="11616">MLCQKNKKKPTFEMKCDQKEGRHVSEKSSCCPEKHNHDCSSDPCTFTGLKHHLSKHIGSLVEVETPAGIVTGVLSVVREDYAVVTVGTTICFMHFQNILAVTILS</sequence>
<evidence type="ECO:0000313" key="1">
    <source>
        <dbReference type="EMBL" id="MDQ0271721.1"/>
    </source>
</evidence>
<name>A0ABU0AKB5_9BACI</name>
<evidence type="ECO:0000313" key="2">
    <source>
        <dbReference type="EMBL" id="MDQ0271733.1"/>
    </source>
</evidence>
<keyword evidence="3" id="KW-1185">Reference proteome</keyword>
<dbReference type="RefSeq" id="WP_307477054.1">
    <property type="nucleotide sequence ID" value="NZ_JAUSUB010000016.1"/>
</dbReference>
<evidence type="ECO:0000313" key="3">
    <source>
        <dbReference type="Proteomes" id="UP001238088"/>
    </source>
</evidence>
<dbReference type="EMBL" id="JAUSUB010000016">
    <property type="protein sequence ID" value="MDQ0271733.1"/>
    <property type="molecule type" value="Genomic_DNA"/>
</dbReference>
<dbReference type="EMBL" id="JAUSUB010000016">
    <property type="protein sequence ID" value="MDQ0271721.1"/>
    <property type="molecule type" value="Genomic_DNA"/>
</dbReference>
<protein>
    <recommendedName>
        <fullName evidence="4">DUF2642 domain-containing protein</fullName>
    </recommendedName>
</protein>
<dbReference type="Pfam" id="PF10842">
    <property type="entry name" value="DUF2642"/>
    <property type="match status" value="1"/>
</dbReference>
<reference evidence="1 3" key="1">
    <citation type="submission" date="2023-07" db="EMBL/GenBank/DDBJ databases">
        <title>Genomic Encyclopedia of Type Strains, Phase IV (KMG-IV): sequencing the most valuable type-strain genomes for metagenomic binning, comparative biology and taxonomic classification.</title>
        <authorList>
            <person name="Goeker M."/>
        </authorList>
    </citation>
    <scope>NUCLEOTIDE SEQUENCE [LARGE SCALE GENOMIC DNA]</scope>
    <source>
        <strain evidence="1 3">DSM 23494</strain>
    </source>
</reference>
<dbReference type="Proteomes" id="UP001238088">
    <property type="component" value="Unassembled WGS sequence"/>
</dbReference>
<organism evidence="1 3">
    <name type="scientific">Cytobacillus purgationiresistens</name>
    <dbReference type="NCBI Taxonomy" id="863449"/>
    <lineage>
        <taxon>Bacteria</taxon>
        <taxon>Bacillati</taxon>
        <taxon>Bacillota</taxon>
        <taxon>Bacilli</taxon>
        <taxon>Bacillales</taxon>
        <taxon>Bacillaceae</taxon>
        <taxon>Cytobacillus</taxon>
    </lineage>
</organism>